<name>A0A9P6BB93_9AGAM</name>
<sequence>MAASAIAGDELEFSKWLEGTGVIERRGEAPADQAFRDELAQAKLLPTWFPNIKTAEFDSHGLREDFLAELKKINPQETTNTPYNMTLKDSLPIIQLAWGTLKSLENQRTSYDPEEVDWRLAIDVLIQHVFGRTDFENNTAIFREPQLLQVVLVTSLMYE</sequence>
<protein>
    <submittedName>
        <fullName evidence="1">Uncharacterized protein</fullName>
    </submittedName>
</protein>
<evidence type="ECO:0000313" key="2">
    <source>
        <dbReference type="Proteomes" id="UP000886523"/>
    </source>
</evidence>
<dbReference type="EMBL" id="MU128910">
    <property type="protein sequence ID" value="KAF9520937.1"/>
    <property type="molecule type" value="Genomic_DNA"/>
</dbReference>
<reference evidence="1" key="1">
    <citation type="journal article" date="2020" name="Nat. Commun.">
        <title>Large-scale genome sequencing of mycorrhizal fungi provides insights into the early evolution of symbiotic traits.</title>
        <authorList>
            <person name="Miyauchi S."/>
            <person name="Kiss E."/>
            <person name="Kuo A."/>
            <person name="Drula E."/>
            <person name="Kohler A."/>
            <person name="Sanchez-Garcia M."/>
            <person name="Morin E."/>
            <person name="Andreopoulos B."/>
            <person name="Barry K.W."/>
            <person name="Bonito G."/>
            <person name="Buee M."/>
            <person name="Carver A."/>
            <person name="Chen C."/>
            <person name="Cichocki N."/>
            <person name="Clum A."/>
            <person name="Culley D."/>
            <person name="Crous P.W."/>
            <person name="Fauchery L."/>
            <person name="Girlanda M."/>
            <person name="Hayes R.D."/>
            <person name="Keri Z."/>
            <person name="LaButti K."/>
            <person name="Lipzen A."/>
            <person name="Lombard V."/>
            <person name="Magnuson J."/>
            <person name="Maillard F."/>
            <person name="Murat C."/>
            <person name="Nolan M."/>
            <person name="Ohm R.A."/>
            <person name="Pangilinan J."/>
            <person name="Pereira M.F."/>
            <person name="Perotto S."/>
            <person name="Peter M."/>
            <person name="Pfister S."/>
            <person name="Riley R."/>
            <person name="Sitrit Y."/>
            <person name="Stielow J.B."/>
            <person name="Szollosi G."/>
            <person name="Zifcakova L."/>
            <person name="Stursova M."/>
            <person name="Spatafora J.W."/>
            <person name="Tedersoo L."/>
            <person name="Vaario L.M."/>
            <person name="Yamada A."/>
            <person name="Yan M."/>
            <person name="Wang P."/>
            <person name="Xu J."/>
            <person name="Bruns T."/>
            <person name="Baldrian P."/>
            <person name="Vilgalys R."/>
            <person name="Dunand C."/>
            <person name="Henrissat B."/>
            <person name="Grigoriev I.V."/>
            <person name="Hibbett D."/>
            <person name="Nagy L.G."/>
            <person name="Martin F.M."/>
        </authorList>
    </citation>
    <scope>NUCLEOTIDE SEQUENCE</scope>
    <source>
        <strain evidence="1">UP504</strain>
    </source>
</reference>
<dbReference type="Proteomes" id="UP000886523">
    <property type="component" value="Unassembled WGS sequence"/>
</dbReference>
<gene>
    <name evidence="1" type="ORF">BS47DRAFT_416673</name>
</gene>
<organism evidence="1 2">
    <name type="scientific">Hydnum rufescens UP504</name>
    <dbReference type="NCBI Taxonomy" id="1448309"/>
    <lineage>
        <taxon>Eukaryota</taxon>
        <taxon>Fungi</taxon>
        <taxon>Dikarya</taxon>
        <taxon>Basidiomycota</taxon>
        <taxon>Agaricomycotina</taxon>
        <taxon>Agaricomycetes</taxon>
        <taxon>Cantharellales</taxon>
        <taxon>Hydnaceae</taxon>
        <taxon>Hydnum</taxon>
    </lineage>
</organism>
<keyword evidence="2" id="KW-1185">Reference proteome</keyword>
<comment type="caution">
    <text evidence="1">The sequence shown here is derived from an EMBL/GenBank/DDBJ whole genome shotgun (WGS) entry which is preliminary data.</text>
</comment>
<accession>A0A9P6BB93</accession>
<dbReference type="AlphaFoldDB" id="A0A9P6BB93"/>
<evidence type="ECO:0000313" key="1">
    <source>
        <dbReference type="EMBL" id="KAF9520937.1"/>
    </source>
</evidence>
<proteinExistence type="predicted"/>